<protein>
    <submittedName>
        <fullName evidence="1">Uncharacterized protein</fullName>
    </submittedName>
</protein>
<comment type="caution">
    <text evidence="1">The sequence shown here is derived from an EMBL/GenBank/DDBJ whole genome shotgun (WGS) entry which is preliminary data.</text>
</comment>
<accession>A0A5C6BCG5</accession>
<reference evidence="1 2" key="1">
    <citation type="submission" date="2019-02" db="EMBL/GenBank/DDBJ databases">
        <title>Deep-cultivation of Planctomycetes and their phenomic and genomic characterization uncovers novel biology.</title>
        <authorList>
            <person name="Wiegand S."/>
            <person name="Jogler M."/>
            <person name="Boedeker C."/>
            <person name="Pinto D."/>
            <person name="Vollmers J."/>
            <person name="Rivas-Marin E."/>
            <person name="Kohn T."/>
            <person name="Peeters S.H."/>
            <person name="Heuer A."/>
            <person name="Rast P."/>
            <person name="Oberbeckmann S."/>
            <person name="Bunk B."/>
            <person name="Jeske O."/>
            <person name="Meyerdierks A."/>
            <person name="Storesund J.E."/>
            <person name="Kallscheuer N."/>
            <person name="Luecker S."/>
            <person name="Lage O.M."/>
            <person name="Pohl T."/>
            <person name="Merkel B.J."/>
            <person name="Hornburger P."/>
            <person name="Mueller R.-W."/>
            <person name="Bruemmer F."/>
            <person name="Labrenz M."/>
            <person name="Spormann A.M."/>
            <person name="Op Den Camp H."/>
            <person name="Overmann J."/>
            <person name="Amann R."/>
            <person name="Jetten M.S.M."/>
            <person name="Mascher T."/>
            <person name="Medema M.H."/>
            <person name="Devos D.P."/>
            <person name="Kaster A.-K."/>
            <person name="Ovreas L."/>
            <person name="Rohde M."/>
            <person name="Galperin M.Y."/>
            <person name="Jogler C."/>
        </authorList>
    </citation>
    <scope>NUCLEOTIDE SEQUENCE [LARGE SCALE GENOMIC DNA]</scope>
    <source>
        <strain evidence="1 2">CA54</strain>
    </source>
</reference>
<dbReference type="Proteomes" id="UP000320735">
    <property type="component" value="Unassembled WGS sequence"/>
</dbReference>
<dbReference type="AlphaFoldDB" id="A0A5C6BCG5"/>
<name>A0A5C6BCG5_9PLAN</name>
<keyword evidence="2" id="KW-1185">Reference proteome</keyword>
<organism evidence="1 2">
    <name type="scientific">Symmachiella macrocystis</name>
    <dbReference type="NCBI Taxonomy" id="2527985"/>
    <lineage>
        <taxon>Bacteria</taxon>
        <taxon>Pseudomonadati</taxon>
        <taxon>Planctomycetota</taxon>
        <taxon>Planctomycetia</taxon>
        <taxon>Planctomycetales</taxon>
        <taxon>Planctomycetaceae</taxon>
        <taxon>Symmachiella</taxon>
    </lineage>
</organism>
<evidence type="ECO:0000313" key="1">
    <source>
        <dbReference type="EMBL" id="TWU08996.1"/>
    </source>
</evidence>
<evidence type="ECO:0000313" key="2">
    <source>
        <dbReference type="Proteomes" id="UP000320735"/>
    </source>
</evidence>
<gene>
    <name evidence="1" type="ORF">CA54_42360</name>
</gene>
<proteinExistence type="predicted"/>
<dbReference type="EMBL" id="SJPP01000002">
    <property type="protein sequence ID" value="TWU08996.1"/>
    <property type="molecule type" value="Genomic_DNA"/>
</dbReference>
<sequence>MPLEKKCWTEYGVTLRKRLFQSRSFDVTLSIESIKTESHTTNSLKRLERLSFWDPIQAVDPGWDALYQQGVIVDFVPNDEGKVSEVTFRLEKSREQHLERIIESSGT</sequence>